<dbReference type="Pfam" id="PF03413">
    <property type="entry name" value="PepSY"/>
    <property type="match status" value="1"/>
</dbReference>
<dbReference type="OrthoDB" id="7856745at2"/>
<evidence type="ECO:0000256" key="1">
    <source>
        <dbReference type="SAM" id="SignalP"/>
    </source>
</evidence>
<dbReference type="Proteomes" id="UP000401717">
    <property type="component" value="Unassembled WGS sequence"/>
</dbReference>
<sequence length="105" mass="11468">MPFPSRPHLILALGVLALAPGLATASGGVDQDQARRAVDRGEIQPLDKVMTAVRAGFPGEVLALKLKRRRDRWLYEFKILSASGKRSEVTIDAKTLSILEAEDDD</sequence>
<reference evidence="3" key="2">
    <citation type="journal article" date="2021" name="Front. Microbiol.">
        <title>Comprehensive Comparative Genomics and Phenotyping of Methylobacterium Species.</title>
        <authorList>
            <person name="Alessa O."/>
            <person name="Ogura Y."/>
            <person name="Fujitani Y."/>
            <person name="Takami H."/>
            <person name="Hayashi T."/>
            <person name="Sahin N."/>
            <person name="Tani A."/>
        </authorList>
    </citation>
    <scope>NUCLEOTIDE SEQUENCE</scope>
    <source>
        <strain evidence="3">DSM 22415</strain>
    </source>
</reference>
<dbReference type="AlphaFoldDB" id="A0A564G171"/>
<keyword evidence="6" id="KW-1185">Reference proteome</keyword>
<feature type="chain" id="PRO_5022143231" description="PepSY domain-containing protein" evidence="1">
    <location>
        <begin position="26"/>
        <end position="105"/>
    </location>
</feature>
<evidence type="ECO:0000313" key="3">
    <source>
        <dbReference type="EMBL" id="GJD55143.1"/>
    </source>
</evidence>
<feature type="signal peptide" evidence="1">
    <location>
        <begin position="1"/>
        <end position="25"/>
    </location>
</feature>
<accession>A0A564G171</accession>
<evidence type="ECO:0000313" key="5">
    <source>
        <dbReference type="Proteomes" id="UP000401717"/>
    </source>
</evidence>
<dbReference type="RefSeq" id="WP_144765968.1">
    <property type="nucleotide sequence ID" value="NZ_BPQI01000018.1"/>
</dbReference>
<dbReference type="Proteomes" id="UP001055303">
    <property type="component" value="Unassembled WGS sequence"/>
</dbReference>
<dbReference type="EMBL" id="CABFVH010000023">
    <property type="protein sequence ID" value="VUF13756.1"/>
    <property type="molecule type" value="Genomic_DNA"/>
</dbReference>
<reference evidence="4 5" key="1">
    <citation type="submission" date="2019-06" db="EMBL/GenBank/DDBJ databases">
        <authorList>
            <person name="Rodrigo-Torres L."/>
            <person name="Arahal R. D."/>
            <person name="Lucena T."/>
        </authorList>
    </citation>
    <scope>NUCLEOTIDE SEQUENCE [LARGE SCALE GENOMIC DNA]</scope>
    <source>
        <strain evidence="4 5">SW08-7</strain>
    </source>
</reference>
<evidence type="ECO:0000259" key="2">
    <source>
        <dbReference type="Pfam" id="PF03413"/>
    </source>
</evidence>
<name>A0A564G171_9HYPH</name>
<reference evidence="3" key="3">
    <citation type="submission" date="2021-08" db="EMBL/GenBank/DDBJ databases">
        <authorList>
            <person name="Tani A."/>
            <person name="Ola A."/>
            <person name="Ogura Y."/>
            <person name="Katsura K."/>
            <person name="Hayashi T."/>
        </authorList>
    </citation>
    <scope>NUCLEOTIDE SEQUENCE</scope>
    <source>
        <strain evidence="3">DSM 22415</strain>
    </source>
</reference>
<organism evidence="4 5">
    <name type="scientific">Methylobacterium dankookense</name>
    <dbReference type="NCBI Taxonomy" id="560405"/>
    <lineage>
        <taxon>Bacteria</taxon>
        <taxon>Pseudomonadati</taxon>
        <taxon>Pseudomonadota</taxon>
        <taxon>Alphaproteobacteria</taxon>
        <taxon>Hyphomicrobiales</taxon>
        <taxon>Methylobacteriaceae</taxon>
        <taxon>Methylobacterium</taxon>
    </lineage>
</organism>
<keyword evidence="1" id="KW-0732">Signal</keyword>
<gene>
    <name evidence="3" type="ORF">IFDJLNFL_1025</name>
    <name evidence="4" type="ORF">MTDSW087_03463</name>
</gene>
<evidence type="ECO:0000313" key="6">
    <source>
        <dbReference type="Proteomes" id="UP001055303"/>
    </source>
</evidence>
<dbReference type="Gene3D" id="3.10.450.40">
    <property type="match status" value="1"/>
</dbReference>
<dbReference type="InterPro" id="IPR025711">
    <property type="entry name" value="PepSY"/>
</dbReference>
<dbReference type="EMBL" id="BPQI01000018">
    <property type="protein sequence ID" value="GJD55143.1"/>
    <property type="molecule type" value="Genomic_DNA"/>
</dbReference>
<feature type="domain" description="PepSY" evidence="2">
    <location>
        <begin position="45"/>
        <end position="101"/>
    </location>
</feature>
<proteinExistence type="predicted"/>
<evidence type="ECO:0000313" key="4">
    <source>
        <dbReference type="EMBL" id="VUF13756.1"/>
    </source>
</evidence>
<protein>
    <recommendedName>
        <fullName evidence="2">PepSY domain-containing protein</fullName>
    </recommendedName>
</protein>